<gene>
    <name evidence="3" type="ORF">SAMN05660923_00613</name>
</gene>
<dbReference type="InterPro" id="IPR006674">
    <property type="entry name" value="HD_domain"/>
</dbReference>
<dbReference type="EMBL" id="FNNG01000002">
    <property type="protein sequence ID" value="SDW38047.1"/>
    <property type="molecule type" value="Genomic_DNA"/>
</dbReference>
<dbReference type="InterPro" id="IPR011624">
    <property type="entry name" value="Metal-dep_PHydrolase_7TM_extra"/>
</dbReference>
<evidence type="ECO:0000256" key="1">
    <source>
        <dbReference type="SAM" id="Phobius"/>
    </source>
</evidence>
<evidence type="ECO:0000313" key="3">
    <source>
        <dbReference type="EMBL" id="SDW38047.1"/>
    </source>
</evidence>
<dbReference type="Pfam" id="PF07698">
    <property type="entry name" value="7TM-7TMR_HD"/>
    <property type="match status" value="1"/>
</dbReference>
<dbReference type="InterPro" id="IPR052722">
    <property type="entry name" value="PgpH_phosphodiesterase"/>
</dbReference>
<accession>A0A1H2T2M4</accession>
<dbReference type="PANTHER" id="PTHR36442:SF1">
    <property type="entry name" value="CYCLIC-DI-AMP PHOSPHODIESTERASE PGPH"/>
    <property type="match status" value="1"/>
</dbReference>
<dbReference type="AlphaFoldDB" id="A0A1H2T2M4"/>
<dbReference type="SMART" id="SM00471">
    <property type="entry name" value="HDc"/>
    <property type="match status" value="1"/>
</dbReference>
<dbReference type="RefSeq" id="WP_234949811.1">
    <property type="nucleotide sequence ID" value="NZ_BSYN01000002.1"/>
</dbReference>
<feature type="transmembrane region" description="Helical" evidence="1">
    <location>
        <begin position="336"/>
        <end position="364"/>
    </location>
</feature>
<feature type="transmembrane region" description="Helical" evidence="1">
    <location>
        <begin position="394"/>
        <end position="415"/>
    </location>
</feature>
<feature type="domain" description="HD/PDEase" evidence="2">
    <location>
        <begin position="477"/>
        <end position="633"/>
    </location>
</feature>
<evidence type="ECO:0000259" key="2">
    <source>
        <dbReference type="SMART" id="SM00471"/>
    </source>
</evidence>
<reference evidence="3 4" key="1">
    <citation type="submission" date="2016-10" db="EMBL/GenBank/DDBJ databases">
        <authorList>
            <person name="de Groot N.N."/>
        </authorList>
    </citation>
    <scope>NUCLEOTIDE SEQUENCE [LARGE SCALE GENOMIC DNA]</scope>
    <source>
        <strain evidence="3 4">DSM 23310</strain>
    </source>
</reference>
<name>A0A1H2T2M4_9FIRM</name>
<protein>
    <recommendedName>
        <fullName evidence="2">HD/PDEase domain-containing protein</fullName>
    </recommendedName>
</protein>
<keyword evidence="1" id="KW-0472">Membrane</keyword>
<dbReference type="InterPro" id="IPR011621">
    <property type="entry name" value="Metal-dep_PHydrolase_7TM_intra"/>
</dbReference>
<dbReference type="NCBIfam" id="TIGR00277">
    <property type="entry name" value="HDIG"/>
    <property type="match status" value="1"/>
</dbReference>
<dbReference type="SUPFAM" id="SSF109604">
    <property type="entry name" value="HD-domain/PDEase-like"/>
    <property type="match status" value="1"/>
</dbReference>
<evidence type="ECO:0000313" key="4">
    <source>
        <dbReference type="Proteomes" id="UP000198828"/>
    </source>
</evidence>
<keyword evidence="1" id="KW-1133">Transmembrane helix</keyword>
<feature type="transmembrane region" description="Helical" evidence="1">
    <location>
        <begin position="275"/>
        <end position="294"/>
    </location>
</feature>
<proteinExistence type="predicted"/>
<feature type="transmembrane region" description="Helical" evidence="1">
    <location>
        <begin position="306"/>
        <end position="324"/>
    </location>
</feature>
<dbReference type="Pfam" id="PF07697">
    <property type="entry name" value="7TMR-HDED"/>
    <property type="match status" value="1"/>
</dbReference>
<dbReference type="InterPro" id="IPR006675">
    <property type="entry name" value="HDIG_dom"/>
</dbReference>
<dbReference type="Pfam" id="PF01966">
    <property type="entry name" value="HD"/>
    <property type="match status" value="1"/>
</dbReference>
<dbReference type="Gene3D" id="1.10.3210.10">
    <property type="entry name" value="Hypothetical protein af1432"/>
    <property type="match status" value="1"/>
</dbReference>
<feature type="transmembrane region" description="Helical" evidence="1">
    <location>
        <begin position="25"/>
        <end position="44"/>
    </location>
</feature>
<dbReference type="Proteomes" id="UP000198828">
    <property type="component" value="Unassembled WGS sequence"/>
</dbReference>
<keyword evidence="4" id="KW-1185">Reference proteome</keyword>
<feature type="transmembrane region" description="Helical" evidence="1">
    <location>
        <begin position="371"/>
        <end position="388"/>
    </location>
</feature>
<keyword evidence="1" id="KW-0812">Transmembrane</keyword>
<dbReference type="CDD" id="cd00077">
    <property type="entry name" value="HDc"/>
    <property type="match status" value="1"/>
</dbReference>
<dbReference type="PANTHER" id="PTHR36442">
    <property type="entry name" value="CYCLIC-DI-AMP PHOSPHODIESTERASE PGPH"/>
    <property type="match status" value="1"/>
</dbReference>
<organism evidence="3 4">
    <name type="scientific">Tepidimicrobium xylanilyticum</name>
    <dbReference type="NCBI Taxonomy" id="1123352"/>
    <lineage>
        <taxon>Bacteria</taxon>
        <taxon>Bacillati</taxon>
        <taxon>Bacillota</taxon>
        <taxon>Tissierellia</taxon>
        <taxon>Tissierellales</taxon>
        <taxon>Tepidimicrobiaceae</taxon>
        <taxon>Tepidimicrobium</taxon>
    </lineage>
</organism>
<feature type="transmembrane region" description="Helical" evidence="1">
    <location>
        <begin position="427"/>
        <end position="448"/>
    </location>
</feature>
<dbReference type="InterPro" id="IPR003607">
    <property type="entry name" value="HD/PDEase_dom"/>
</dbReference>
<sequence>MKEKAKDYKINPKKNLVSNLKRRKLYIKGILIILFTTSLFFITIQKVETERINVKIGDRAPLEIRATKDIVDKQATEKLKQEAANRVQPRYRISPSVQMNMKTIIKEFFDKVRTLKAYDSMSLSKKVDLMIEESRMPLSRSEYQIALRMDEKELNDFESLINDIVNQIMGAGIKEEELEYEKENVRKIFETLDLDSNKKELGVSLINSIIQPNEFIDEEATQRRIDEEVEKVEPVIIKEHQIIVRKGDIIDANNLELIKETGLLKEKEGYDSRTVLGIIILVVLLETLILGHIYNFNLEIMGDNRFIILLLIVMAILLISQGMHNISPFIMPVSTVAFLIAILLDVRLALIVNVFMVFLLSFILKLDDTLVAMYLISGSIGAFLATRPQQRYNIFVHGLIVGITNVLVILSFGLIKKLELMDILIRSGYGIINGIFCAILTIGSLPIWENVFEILTPLKLMELSNPNQPLLKRLLVEAPGTYHHSIIVGNLSERAAEVIGADPLISRIGAYYHDIGKLTRPYFFKENQIGTDNPHDKLTPNMSTLIITNHVKDGIELGKNNKLPKEIIDIIAQHHGDTVVFYFYHKAKQNGQADANIEDYRYEGPKPQTKEAAIVMLADSTEAAIRAIKEPNRRNIEDTVRKIIKGKLEDGQLEECGLSIKDLKDIANAFASVMLGIFHERIEYPNLDLKEEEGKA</sequence>